<dbReference type="EMBL" id="QFPO01000004">
    <property type="protein sequence ID" value="PZQ17304.1"/>
    <property type="molecule type" value="Genomic_DNA"/>
</dbReference>
<evidence type="ECO:0000313" key="1">
    <source>
        <dbReference type="EMBL" id="PZQ17304.1"/>
    </source>
</evidence>
<dbReference type="AlphaFoldDB" id="A0A2W5KN83"/>
<name>A0A2W5KN83_9GAMM</name>
<evidence type="ECO:0008006" key="3">
    <source>
        <dbReference type="Google" id="ProtNLM"/>
    </source>
</evidence>
<dbReference type="Gene3D" id="1.20.120.330">
    <property type="entry name" value="Nucleotidyltransferases domain 2"/>
    <property type="match status" value="1"/>
</dbReference>
<proteinExistence type="predicted"/>
<sequence>MTLELPQPQSDMLAALSHALRADARIEAILGAGSLLDGAFDAHSDLDLVVVVRTDAYADVLATRRAIAATAGPLLAAFTGEHVGEPRLLIALYGPPLVHVDLKFVTVDALDAMVERPCLLWARDPDAVAARLAAAQVTWPERDPQWFEDRAWIWLHYGATKAARGELFEAIGMLAFFREQVLGPMLHRNAGRRQRGVRRIESSEATAALSATLAGHDRDAVRAALAASAALYLQLRAAAPPAQPVVQMPQALSALLAEGMTPDSVTPARGH</sequence>
<dbReference type="Gene3D" id="3.30.460.10">
    <property type="entry name" value="Beta Polymerase, domain 2"/>
    <property type="match status" value="1"/>
</dbReference>
<dbReference type="InterPro" id="IPR043519">
    <property type="entry name" value="NT_sf"/>
</dbReference>
<dbReference type="Proteomes" id="UP000249046">
    <property type="component" value="Unassembled WGS sequence"/>
</dbReference>
<accession>A0A2W5KN83</accession>
<evidence type="ECO:0000313" key="2">
    <source>
        <dbReference type="Proteomes" id="UP000249046"/>
    </source>
</evidence>
<protein>
    <recommendedName>
        <fullName evidence="3">Nucleotidyltransferase domain-containing protein</fullName>
    </recommendedName>
</protein>
<comment type="caution">
    <text evidence="1">The sequence shown here is derived from an EMBL/GenBank/DDBJ whole genome shotgun (WGS) entry which is preliminary data.</text>
</comment>
<reference evidence="1 2" key="1">
    <citation type="submission" date="2017-08" db="EMBL/GenBank/DDBJ databases">
        <title>Infants hospitalized years apart are colonized by the same room-sourced microbial strains.</title>
        <authorList>
            <person name="Brooks B."/>
            <person name="Olm M.R."/>
            <person name="Firek B.A."/>
            <person name="Baker R."/>
            <person name="Thomas B.C."/>
            <person name="Morowitz M.J."/>
            <person name="Banfield J.F."/>
        </authorList>
    </citation>
    <scope>NUCLEOTIDE SEQUENCE [LARGE SCALE GENOMIC DNA]</scope>
    <source>
        <strain evidence="1">S2_005_003_R2_42</strain>
    </source>
</reference>
<organism evidence="1 2">
    <name type="scientific">Rhodanobacter denitrificans</name>
    <dbReference type="NCBI Taxonomy" id="666685"/>
    <lineage>
        <taxon>Bacteria</taxon>
        <taxon>Pseudomonadati</taxon>
        <taxon>Pseudomonadota</taxon>
        <taxon>Gammaproteobacteria</taxon>
        <taxon>Lysobacterales</taxon>
        <taxon>Rhodanobacteraceae</taxon>
        <taxon>Rhodanobacter</taxon>
    </lineage>
</organism>
<dbReference type="SUPFAM" id="SSF81301">
    <property type="entry name" value="Nucleotidyltransferase"/>
    <property type="match status" value="1"/>
</dbReference>
<gene>
    <name evidence="1" type="ORF">DI564_05685</name>
</gene>